<proteinExistence type="inferred from homology"/>
<organism evidence="8 9">
    <name type="scientific">Porphyromonas levii</name>
    <dbReference type="NCBI Taxonomy" id="28114"/>
    <lineage>
        <taxon>Bacteria</taxon>
        <taxon>Pseudomonadati</taxon>
        <taxon>Bacteroidota</taxon>
        <taxon>Bacteroidia</taxon>
        <taxon>Bacteroidales</taxon>
        <taxon>Porphyromonadaceae</taxon>
        <taxon>Porphyromonas</taxon>
    </lineage>
</organism>
<dbReference type="InterPro" id="IPR001764">
    <property type="entry name" value="Glyco_hydro_3_N"/>
</dbReference>
<dbReference type="SUPFAM" id="SSF56601">
    <property type="entry name" value="beta-lactamase/transpeptidase-like"/>
    <property type="match status" value="1"/>
</dbReference>
<dbReference type="PANTHER" id="PTHR30480:SF13">
    <property type="entry name" value="BETA-HEXOSAMINIDASE"/>
    <property type="match status" value="1"/>
</dbReference>
<evidence type="ECO:0000259" key="7">
    <source>
        <dbReference type="Pfam" id="PF00933"/>
    </source>
</evidence>
<sequence length="965" mass="105894">MMMRDNQKADAAWAYADSAMQGMSDEQMLAQLIMPMIWPKEDSKSIAAWDKLVEKGFGGVLWQKGEPSAQLRLTNRMRERAQLPMLVAMDGEWGLSMRLSGTISWPRNMVVGATDNLLTIFEYGRATAEEARRMGIHVNFAPVADVNNNPANPVIGTRSFGSDPTRVARQVMAYAQGLESQGVLSVAKHFPGHGDTNVDSHKAVPTINHNRSRLEQVELLPFQQYINSGLGGMMTGHLSVPALDSSKQVASASRLITTGLLQEELGFEGLIFTDGLAMQGAIDATSGKSLAVEVFNAGNDILLAPADPYRTLADLRQALKGKKIERSEVVRKCRKVLAWKYLLGANDHSPISATNLLADLNNGKSKALLETIYEESMTLLKNNGNTLPLGTRGSLALLRYGNNGTGTLFSELQSKHGVKAYDLSLSAGAGVRNTTYKNLRSADHIVVAITSDKARPDAGLVQLARDKEVTLVFMTSAYTALHFKEVIAFAKAVAIGYDAKGPAQRAMGKALNGVLPFRGTLPVDLPPIYKVGAGIVTEPAVLTFAKPEEAGLSSMILSGIDKIAEEGLAKGAYPGCQILVAKGGKVVYSKAFGYKDARKQEPNTTATLYDLASITKAAVTTPLIMIAEDEGLLRTTDRIGTHLNYLKGSDKEEVRISDLLHHIAGMPAVINFYLSLIDEQSYASPLITYSRKEGFPIQIARKAWARRGWRFLPTLVQETKSDQFPIRMAEGLFLSTSVREMMRGEIRDANRRRGGYRYSDIDFLLLQDILEAKYQKPLDQLFYEKISRPLGVGRITFNPLERFAPEEIAEGQKDDFLRRQTLRGDVDDEAAAMLGGVSGNAGLFSNAESLFPVVQTLLDGTYGNKRVMKTPTVKMFTSARHSASPYALGFDRHRGRGKVGNVADIAPLSTFGHTGFTGTCFWVDPEHEIVYIFLSNRTAPTRWNTKLSQLDIRTRIQETIYKALQ</sequence>
<dbReference type="STRING" id="1122973.GCA_000379925_00862"/>
<evidence type="ECO:0000313" key="9">
    <source>
        <dbReference type="Proteomes" id="UP000297225"/>
    </source>
</evidence>
<dbReference type="InterPro" id="IPR017853">
    <property type="entry name" value="GH"/>
</dbReference>
<dbReference type="GO" id="GO:0005975">
    <property type="term" value="P:carbohydrate metabolic process"/>
    <property type="evidence" value="ECO:0007669"/>
    <property type="project" value="InterPro"/>
</dbReference>
<evidence type="ECO:0000256" key="2">
    <source>
        <dbReference type="ARBA" id="ARBA00005336"/>
    </source>
</evidence>
<dbReference type="Gene3D" id="3.40.50.1700">
    <property type="entry name" value="Glycoside hydrolase family 3 C-terminal domain"/>
    <property type="match status" value="1"/>
</dbReference>
<keyword evidence="5" id="KW-0326">Glycosidase</keyword>
<keyword evidence="9" id="KW-1185">Reference proteome</keyword>
<feature type="domain" description="Beta-lactamase-related" evidence="6">
    <location>
        <begin position="560"/>
        <end position="941"/>
    </location>
</feature>
<dbReference type="Pfam" id="PF00144">
    <property type="entry name" value="Beta-lactamase"/>
    <property type="match status" value="1"/>
</dbReference>
<keyword evidence="4" id="KW-0378">Hydrolase</keyword>
<evidence type="ECO:0000313" key="8">
    <source>
        <dbReference type="EMBL" id="TFH95180.1"/>
    </source>
</evidence>
<dbReference type="OrthoDB" id="9805821at2"/>
<dbReference type="InterPro" id="IPR036881">
    <property type="entry name" value="Glyco_hydro_3_C_sf"/>
</dbReference>
<evidence type="ECO:0000256" key="4">
    <source>
        <dbReference type="ARBA" id="ARBA00022801"/>
    </source>
</evidence>
<evidence type="ECO:0000256" key="1">
    <source>
        <dbReference type="ARBA" id="ARBA00001231"/>
    </source>
</evidence>
<dbReference type="Proteomes" id="UP000297225">
    <property type="component" value="Unassembled WGS sequence"/>
</dbReference>
<protein>
    <recommendedName>
        <fullName evidence="3">beta-N-acetylhexosaminidase</fullName>
        <ecNumber evidence="3">3.2.1.52</ecNumber>
    </recommendedName>
</protein>
<dbReference type="SUPFAM" id="SSF52279">
    <property type="entry name" value="Beta-D-glucan exohydrolase, C-terminal domain"/>
    <property type="match status" value="1"/>
</dbReference>
<dbReference type="InterPro" id="IPR012338">
    <property type="entry name" value="Beta-lactam/transpept-like"/>
</dbReference>
<dbReference type="EC" id="3.2.1.52" evidence="3"/>
<dbReference type="PRINTS" id="PR00133">
    <property type="entry name" value="GLHYDRLASE3"/>
</dbReference>
<dbReference type="SUPFAM" id="SSF51445">
    <property type="entry name" value="(Trans)glycosidases"/>
    <property type="match status" value="1"/>
</dbReference>
<dbReference type="InterPro" id="IPR001466">
    <property type="entry name" value="Beta-lactam-related"/>
</dbReference>
<dbReference type="PANTHER" id="PTHR30480">
    <property type="entry name" value="BETA-HEXOSAMINIDASE-RELATED"/>
    <property type="match status" value="1"/>
</dbReference>
<comment type="catalytic activity">
    <reaction evidence="1">
        <text>Hydrolysis of terminal non-reducing N-acetyl-D-hexosamine residues in N-acetyl-beta-D-hexosaminides.</text>
        <dbReference type="EC" id="3.2.1.52"/>
    </reaction>
</comment>
<accession>A0A4Y8WP29</accession>
<dbReference type="Gene3D" id="3.20.20.300">
    <property type="entry name" value="Glycoside hydrolase, family 3, N-terminal domain"/>
    <property type="match status" value="1"/>
</dbReference>
<name>A0A4Y8WP29_9PORP</name>
<comment type="caution">
    <text evidence="8">The sequence shown here is derived from an EMBL/GenBank/DDBJ whole genome shotgun (WGS) entry which is preliminary data.</text>
</comment>
<dbReference type="GO" id="GO:0009254">
    <property type="term" value="P:peptidoglycan turnover"/>
    <property type="evidence" value="ECO:0007669"/>
    <property type="project" value="TreeGrafter"/>
</dbReference>
<dbReference type="InterPro" id="IPR036962">
    <property type="entry name" value="Glyco_hydro_3_N_sf"/>
</dbReference>
<dbReference type="InterPro" id="IPR050226">
    <property type="entry name" value="NagZ_Beta-hexosaminidase"/>
</dbReference>
<dbReference type="GO" id="GO:0004563">
    <property type="term" value="F:beta-N-acetylhexosaminidase activity"/>
    <property type="evidence" value="ECO:0007669"/>
    <property type="project" value="UniProtKB-EC"/>
</dbReference>
<dbReference type="EMBL" id="SPNC01000062">
    <property type="protein sequence ID" value="TFH95180.1"/>
    <property type="molecule type" value="Genomic_DNA"/>
</dbReference>
<evidence type="ECO:0000256" key="5">
    <source>
        <dbReference type="ARBA" id="ARBA00023295"/>
    </source>
</evidence>
<dbReference type="Pfam" id="PF00933">
    <property type="entry name" value="Glyco_hydro_3"/>
    <property type="match status" value="1"/>
</dbReference>
<gene>
    <name evidence="8" type="ORF">E4P47_05110</name>
</gene>
<evidence type="ECO:0000256" key="3">
    <source>
        <dbReference type="ARBA" id="ARBA00012663"/>
    </source>
</evidence>
<feature type="domain" description="Glycoside hydrolase family 3 N-terminal" evidence="7">
    <location>
        <begin position="29"/>
        <end position="337"/>
    </location>
</feature>
<dbReference type="Gene3D" id="3.40.710.10">
    <property type="entry name" value="DD-peptidase/beta-lactamase superfamily"/>
    <property type="match status" value="1"/>
</dbReference>
<reference evidence="8 9" key="1">
    <citation type="submission" date="2019-03" db="EMBL/GenBank/DDBJ databases">
        <title>Porphyromonas levii Isolated from the Uterus of Dairy Cows.</title>
        <authorList>
            <person name="Francis A.M."/>
        </authorList>
    </citation>
    <scope>NUCLEOTIDE SEQUENCE [LARGE SCALE GENOMIC DNA]</scope>
    <source>
        <strain evidence="8 9">AF5678</strain>
    </source>
</reference>
<dbReference type="AlphaFoldDB" id="A0A4Y8WP29"/>
<evidence type="ECO:0000259" key="6">
    <source>
        <dbReference type="Pfam" id="PF00144"/>
    </source>
</evidence>
<comment type="similarity">
    <text evidence="2">Belongs to the glycosyl hydrolase 3 family.</text>
</comment>